<evidence type="ECO:0000256" key="1">
    <source>
        <dbReference type="PROSITE-ProRule" id="PRU00047"/>
    </source>
</evidence>
<reference evidence="5" key="1">
    <citation type="journal article" date="2020" name="Plant J.">
        <title>Transposons played a major role in the diversification between the closely related almond and peach genomes: results from the almond genome sequence.</title>
        <authorList>
            <person name="Alioto T."/>
            <person name="Alexiou K.G."/>
            <person name="Bardil A."/>
            <person name="Barteri F."/>
            <person name="Castanera R."/>
            <person name="Cruz F."/>
            <person name="Dhingra A."/>
            <person name="Duval H."/>
            <person name="Fernandez I Marti A."/>
            <person name="Frias L."/>
            <person name="Galan B."/>
            <person name="Garcia J.L."/>
            <person name="Howad W."/>
            <person name="Gomez-Garrido J."/>
            <person name="Gut M."/>
            <person name="Julca I."/>
            <person name="Morata J."/>
            <person name="Puigdomenech P."/>
            <person name="Ribeca P."/>
            <person name="Rubio Cabetas M.J."/>
            <person name="Vlasova A."/>
            <person name="Wirthensohn M."/>
            <person name="Garcia-Mas J."/>
            <person name="Gabaldon T."/>
            <person name="Casacuberta J.M."/>
            <person name="Arus P."/>
        </authorList>
    </citation>
    <scope>NUCLEOTIDE SEQUENCE [LARGE SCALE GENOMIC DNA]</scope>
    <source>
        <strain evidence="5">cv. Texas</strain>
    </source>
</reference>
<dbReference type="InterPro" id="IPR040256">
    <property type="entry name" value="At4g02000-like"/>
</dbReference>
<name>A0A5E4G034_PRUDU</name>
<dbReference type="Pfam" id="PF14111">
    <property type="entry name" value="DUF4283"/>
    <property type="match status" value="1"/>
</dbReference>
<dbReference type="EMBL" id="CABIKO010000269">
    <property type="protein sequence ID" value="VVA32948.1"/>
    <property type="molecule type" value="Genomic_DNA"/>
</dbReference>
<organism evidence="4 5">
    <name type="scientific">Prunus dulcis</name>
    <name type="common">Almond</name>
    <name type="synonym">Amygdalus dulcis</name>
    <dbReference type="NCBI Taxonomy" id="3755"/>
    <lineage>
        <taxon>Eukaryota</taxon>
        <taxon>Viridiplantae</taxon>
        <taxon>Streptophyta</taxon>
        <taxon>Embryophyta</taxon>
        <taxon>Tracheophyta</taxon>
        <taxon>Spermatophyta</taxon>
        <taxon>Magnoliopsida</taxon>
        <taxon>eudicotyledons</taxon>
        <taxon>Gunneridae</taxon>
        <taxon>Pentapetalae</taxon>
        <taxon>rosids</taxon>
        <taxon>fabids</taxon>
        <taxon>Rosales</taxon>
        <taxon>Rosaceae</taxon>
        <taxon>Amygdaloideae</taxon>
        <taxon>Amygdaleae</taxon>
        <taxon>Prunus</taxon>
    </lineage>
</organism>
<dbReference type="GO" id="GO:0003676">
    <property type="term" value="F:nucleic acid binding"/>
    <property type="evidence" value="ECO:0007669"/>
    <property type="project" value="InterPro"/>
</dbReference>
<evidence type="ECO:0000313" key="5">
    <source>
        <dbReference type="Proteomes" id="UP000327085"/>
    </source>
</evidence>
<dbReference type="OMA" id="NFESEAI"/>
<protein>
    <submittedName>
        <fullName evidence="4">PREDICTED: DUF4283 domain-containing</fullName>
    </submittedName>
</protein>
<feature type="domain" description="CCHC-type" evidence="3">
    <location>
        <begin position="208"/>
        <end position="221"/>
    </location>
</feature>
<evidence type="ECO:0000259" key="3">
    <source>
        <dbReference type="PROSITE" id="PS50158"/>
    </source>
</evidence>
<feature type="compositionally biased region" description="Basic and acidic residues" evidence="2">
    <location>
        <begin position="300"/>
        <end position="315"/>
    </location>
</feature>
<dbReference type="GO" id="GO:0008270">
    <property type="term" value="F:zinc ion binding"/>
    <property type="evidence" value="ECO:0007669"/>
    <property type="project" value="UniProtKB-KW"/>
</dbReference>
<keyword evidence="1" id="KW-0479">Metal-binding</keyword>
<dbReference type="InterPro" id="IPR025558">
    <property type="entry name" value="DUF4283"/>
</dbReference>
<dbReference type="PANTHER" id="PTHR31286:SF167">
    <property type="entry name" value="OS09G0268800 PROTEIN"/>
    <property type="match status" value="1"/>
</dbReference>
<dbReference type="AlphaFoldDB" id="A0A5E4G034"/>
<gene>
    <name evidence="4" type="ORF">ALMOND_2B021569</name>
</gene>
<accession>A0A5E4G034</accession>
<feature type="region of interest" description="Disordered" evidence="2">
    <location>
        <begin position="406"/>
        <end position="523"/>
    </location>
</feature>
<evidence type="ECO:0000256" key="2">
    <source>
        <dbReference type="SAM" id="MobiDB-lite"/>
    </source>
</evidence>
<dbReference type="PANTHER" id="PTHR31286">
    <property type="entry name" value="GLYCINE-RICH CELL WALL STRUCTURAL PROTEIN 1.8-LIKE"/>
    <property type="match status" value="1"/>
</dbReference>
<sequence>MDEVINSLEKTLILTEDERDAIQVRQNDIDDVGERLKMSLVGKVLTTTAFNREAFKQTMLKIWSTVREVVVKDIGENLFLFIFATEGDRLRVLRSGPWNFDKALVLLETPDGSIAPSKMLLKYADFWIQVHNVPLSCMSTNLGRQIGNSFGRCLDVIEGMDGKCLGRFLRLRVSVDVSKPLRRGKKMTLPSGNTVFVEFRYERLPEFCFCCGRLGHVFKECSFVDQAAKQADEKPYGSWLKATKDFHSIRAGNPKRTNGSGSEAEGDGAKEKEMEVEGQQSNSSGEKVAESSLGLLSKQRVGERRQPPREADREAVAGVGPANNGGSGHSQNIIDVATSQDPANQVITDMSRPLQRPIMIEERGDVIKEKIIRSNSTIKAVETKALKEDVNIKTVAARFKAVVGEEGRDSLNNPLGHNPPRSIESGLGTLSGAQMTVELGPESEPEQLEDPMQYEAQAEQEHKHKANSKSGRGSWKRQARTRSFSINPHEGDTSKVRGWSGKRGARELTEAGRVVTKRPKESDTMTICSTKVVGSAGLTHHEQ</sequence>
<evidence type="ECO:0000313" key="4">
    <source>
        <dbReference type="EMBL" id="VVA32948.1"/>
    </source>
</evidence>
<dbReference type="InterPro" id="IPR025836">
    <property type="entry name" value="Zn_knuckle_CX2CX4HX4C"/>
</dbReference>
<dbReference type="PROSITE" id="PS50158">
    <property type="entry name" value="ZF_CCHC"/>
    <property type="match status" value="1"/>
</dbReference>
<dbReference type="Pfam" id="PF14392">
    <property type="entry name" value="zf-CCHC_4"/>
    <property type="match status" value="1"/>
</dbReference>
<feature type="region of interest" description="Disordered" evidence="2">
    <location>
        <begin position="249"/>
        <end position="333"/>
    </location>
</feature>
<dbReference type="InterPro" id="IPR001878">
    <property type="entry name" value="Znf_CCHC"/>
</dbReference>
<dbReference type="Proteomes" id="UP000327085">
    <property type="component" value="Chromosome 6"/>
</dbReference>
<proteinExistence type="predicted"/>
<keyword evidence="1" id="KW-0862">Zinc</keyword>
<keyword evidence="1" id="KW-0863">Zinc-finger</keyword>
<dbReference type="InParanoid" id="A0A5E4G034"/>
<dbReference type="Gramene" id="VVA32948">
    <property type="protein sequence ID" value="VVA32948"/>
    <property type="gene ID" value="Prudul26B021569"/>
</dbReference>